<feature type="coiled-coil region" evidence="5">
    <location>
        <begin position="73"/>
        <end position="100"/>
    </location>
</feature>
<evidence type="ECO:0000259" key="6">
    <source>
        <dbReference type="PROSITE" id="PS50931"/>
    </source>
</evidence>
<keyword evidence="5" id="KW-0175">Coiled coil</keyword>
<evidence type="ECO:0000313" key="8">
    <source>
        <dbReference type="Proteomes" id="UP001157186"/>
    </source>
</evidence>
<dbReference type="Proteomes" id="UP001157186">
    <property type="component" value="Unassembled WGS sequence"/>
</dbReference>
<dbReference type="InterPro" id="IPR005119">
    <property type="entry name" value="LysR_subst-bd"/>
</dbReference>
<protein>
    <submittedName>
        <fullName evidence="7">LysR family transcriptional regulator</fullName>
    </submittedName>
</protein>
<dbReference type="Gene3D" id="1.10.10.10">
    <property type="entry name" value="Winged helix-like DNA-binding domain superfamily/Winged helix DNA-binding domain"/>
    <property type="match status" value="1"/>
</dbReference>
<keyword evidence="4" id="KW-0804">Transcription</keyword>
<dbReference type="PANTHER" id="PTHR30537">
    <property type="entry name" value="HTH-TYPE TRANSCRIPTIONAL REGULATOR"/>
    <property type="match status" value="1"/>
</dbReference>
<comment type="caution">
    <text evidence="7">The sequence shown here is derived from an EMBL/GenBank/DDBJ whole genome shotgun (WGS) entry which is preliminary data.</text>
</comment>
<dbReference type="InterPro" id="IPR036390">
    <property type="entry name" value="WH_DNA-bd_sf"/>
</dbReference>
<sequence length="298" mass="33825">MRRENDKFHLMKVFHEVANNGSFTQAAKSLGMTTSSVSKAVHQLENSLQAKLLNRTTRNQSLTDSGRQYLNTAKLMLGQLQSLEENIKNQTTEASGLLRITMPSALGQFFIAPKLHTFKKAYPKVQLDLVLNEHLVDITEQGFDIAIRSVELPATSPLYSVQLGQHQQKLVASPEYLKQYGLLNSPEQLSSHQLLVYQGPQIKPDWSLYYQQQLFTIQPDACFSSNNYYALLMAAKNGLGIANLYQYMVDSEIKAGNLVHILPNWQQSSRKRYAVYQQRRETSAKLDRFIAFTASLFD</sequence>
<accession>A0ABQ6GWF9</accession>
<gene>
    <name evidence="7" type="ORF">tinsulaeT_36080</name>
</gene>
<dbReference type="InterPro" id="IPR058163">
    <property type="entry name" value="LysR-type_TF_proteobact-type"/>
</dbReference>
<name>A0ABQ6GWF9_9GAMM</name>
<dbReference type="CDD" id="cd08422">
    <property type="entry name" value="PBP2_CrgA_like"/>
    <property type="match status" value="1"/>
</dbReference>
<evidence type="ECO:0000256" key="5">
    <source>
        <dbReference type="SAM" id="Coils"/>
    </source>
</evidence>
<dbReference type="InterPro" id="IPR000847">
    <property type="entry name" value="LysR_HTH_N"/>
</dbReference>
<dbReference type="SUPFAM" id="SSF46785">
    <property type="entry name" value="Winged helix' DNA-binding domain"/>
    <property type="match status" value="1"/>
</dbReference>
<evidence type="ECO:0000256" key="4">
    <source>
        <dbReference type="ARBA" id="ARBA00023163"/>
    </source>
</evidence>
<keyword evidence="2" id="KW-0805">Transcription regulation</keyword>
<dbReference type="SUPFAM" id="SSF53850">
    <property type="entry name" value="Periplasmic binding protein-like II"/>
    <property type="match status" value="1"/>
</dbReference>
<dbReference type="Pfam" id="PF03466">
    <property type="entry name" value="LysR_substrate"/>
    <property type="match status" value="1"/>
</dbReference>
<organism evidence="7 8">
    <name type="scientific">Thalassotalea insulae</name>
    <dbReference type="NCBI Taxonomy" id="2056778"/>
    <lineage>
        <taxon>Bacteria</taxon>
        <taxon>Pseudomonadati</taxon>
        <taxon>Pseudomonadota</taxon>
        <taxon>Gammaproteobacteria</taxon>
        <taxon>Alteromonadales</taxon>
        <taxon>Colwelliaceae</taxon>
        <taxon>Thalassotalea</taxon>
    </lineage>
</organism>
<proteinExistence type="inferred from homology"/>
<evidence type="ECO:0000256" key="1">
    <source>
        <dbReference type="ARBA" id="ARBA00009437"/>
    </source>
</evidence>
<dbReference type="Gene3D" id="3.40.190.290">
    <property type="match status" value="1"/>
</dbReference>
<dbReference type="Pfam" id="PF00126">
    <property type="entry name" value="HTH_1"/>
    <property type="match status" value="1"/>
</dbReference>
<dbReference type="InterPro" id="IPR036388">
    <property type="entry name" value="WH-like_DNA-bd_sf"/>
</dbReference>
<evidence type="ECO:0000256" key="2">
    <source>
        <dbReference type="ARBA" id="ARBA00023015"/>
    </source>
</evidence>
<dbReference type="RefSeq" id="WP_284246242.1">
    <property type="nucleotide sequence ID" value="NZ_BSST01000001.1"/>
</dbReference>
<dbReference type="EMBL" id="BSST01000001">
    <property type="protein sequence ID" value="GLX80268.1"/>
    <property type="molecule type" value="Genomic_DNA"/>
</dbReference>
<evidence type="ECO:0000256" key="3">
    <source>
        <dbReference type="ARBA" id="ARBA00023125"/>
    </source>
</evidence>
<dbReference type="PROSITE" id="PS50931">
    <property type="entry name" value="HTH_LYSR"/>
    <property type="match status" value="1"/>
</dbReference>
<comment type="similarity">
    <text evidence="1">Belongs to the LysR transcriptional regulatory family.</text>
</comment>
<dbReference type="PANTHER" id="PTHR30537:SF5">
    <property type="entry name" value="HTH-TYPE TRANSCRIPTIONAL ACTIVATOR TTDR-RELATED"/>
    <property type="match status" value="1"/>
</dbReference>
<keyword evidence="8" id="KW-1185">Reference proteome</keyword>
<evidence type="ECO:0000313" key="7">
    <source>
        <dbReference type="EMBL" id="GLX80268.1"/>
    </source>
</evidence>
<reference evidence="7 8" key="1">
    <citation type="submission" date="2023-03" db="EMBL/GenBank/DDBJ databases">
        <title>Draft genome sequence of Thalassotalea insulae KCTC 62186T.</title>
        <authorList>
            <person name="Sawabe T."/>
        </authorList>
    </citation>
    <scope>NUCLEOTIDE SEQUENCE [LARGE SCALE GENOMIC DNA]</scope>
    <source>
        <strain evidence="7 8">KCTC 62186</strain>
    </source>
</reference>
<feature type="domain" description="HTH lysR-type" evidence="6">
    <location>
        <begin position="6"/>
        <end position="63"/>
    </location>
</feature>
<keyword evidence="3" id="KW-0238">DNA-binding</keyword>